<evidence type="ECO:0000256" key="6">
    <source>
        <dbReference type="SAM" id="Phobius"/>
    </source>
</evidence>
<dbReference type="Proteomes" id="UP000623129">
    <property type="component" value="Unassembled WGS sequence"/>
</dbReference>
<sequence length="466" mass="53808">MKPPQGITYWLFLVRVSMVISTVLLVSRSPHLPHLTANKSITQNTNNVDISSASASVSTMPLPYVDPCADRYIYVYDDLPEKFNEDILQDCRSLSLWTNMCPSLTNSGLGPELNGADGDGVLQDTGWYLTNQWALDIIFHKRMKQYDCLTKDYSLATAVFVPFYPGLDVTRFLWEPEIARRDKLGLELIEWLKQRHEWAARGGRDHFLVSGRSTWNLQRGLDESYAWGSKFLVIPEVQNITVLTVERRPIGKNEFAIPYPTNFHPSGMSQVTEWQEKVRSSKRPWLFSFAGGRRPDQPERVRNYLIDQCAESSRCKMHECEIGGVECNSPSNLMKLFMHSNFCLQPPGDTRARRSIFDSMLAGCVPVFFHNESAHIQYKWHFPSNLESFSVYIWEDEVIEGRVRPEEVLLRYSEKEIREMREEVIRMIPTLVYTDPRYSSADFRDAFDVTVDRVVGRMREISLTDS</sequence>
<evidence type="ECO:0000313" key="9">
    <source>
        <dbReference type="Proteomes" id="UP000623129"/>
    </source>
</evidence>
<keyword evidence="6" id="KW-1133">Transmembrane helix</keyword>
<name>A0A833VKG3_9POAL</name>
<evidence type="ECO:0000256" key="3">
    <source>
        <dbReference type="ARBA" id="ARBA00022676"/>
    </source>
</evidence>
<dbReference type="PANTHER" id="PTHR11062">
    <property type="entry name" value="EXOSTOSIN HEPARAN SULFATE GLYCOSYLTRANSFERASE -RELATED"/>
    <property type="match status" value="1"/>
</dbReference>
<dbReference type="Pfam" id="PF03016">
    <property type="entry name" value="Exostosin_GT47"/>
    <property type="match status" value="1"/>
</dbReference>
<dbReference type="GO" id="GO:0016757">
    <property type="term" value="F:glycosyltransferase activity"/>
    <property type="evidence" value="ECO:0007669"/>
    <property type="project" value="UniProtKB-KW"/>
</dbReference>
<keyword evidence="6" id="KW-0472">Membrane</keyword>
<dbReference type="PANTHER" id="PTHR11062:SF117">
    <property type="entry name" value="XYLOGLUCAN-SPECIFIC GALACTURONOSYLTRANSFERASE 1"/>
    <property type="match status" value="1"/>
</dbReference>
<dbReference type="GO" id="GO:0000139">
    <property type="term" value="C:Golgi membrane"/>
    <property type="evidence" value="ECO:0007669"/>
    <property type="project" value="UniProtKB-SubCell"/>
</dbReference>
<evidence type="ECO:0000256" key="4">
    <source>
        <dbReference type="ARBA" id="ARBA00022968"/>
    </source>
</evidence>
<evidence type="ECO:0000256" key="5">
    <source>
        <dbReference type="ARBA" id="ARBA00023034"/>
    </source>
</evidence>
<dbReference type="AlphaFoldDB" id="A0A833VKG3"/>
<organism evidence="8 9">
    <name type="scientific">Carex littledalei</name>
    <dbReference type="NCBI Taxonomy" id="544730"/>
    <lineage>
        <taxon>Eukaryota</taxon>
        <taxon>Viridiplantae</taxon>
        <taxon>Streptophyta</taxon>
        <taxon>Embryophyta</taxon>
        <taxon>Tracheophyta</taxon>
        <taxon>Spermatophyta</taxon>
        <taxon>Magnoliopsida</taxon>
        <taxon>Liliopsida</taxon>
        <taxon>Poales</taxon>
        <taxon>Cyperaceae</taxon>
        <taxon>Cyperoideae</taxon>
        <taxon>Cariceae</taxon>
        <taxon>Carex</taxon>
        <taxon>Carex subgen. Euthyceras</taxon>
    </lineage>
</organism>
<keyword evidence="4" id="KW-0735">Signal-anchor</keyword>
<keyword evidence="5" id="KW-0333">Golgi apparatus</keyword>
<keyword evidence="3 8" id="KW-0328">Glycosyltransferase</keyword>
<reference evidence="8" key="1">
    <citation type="submission" date="2020-01" db="EMBL/GenBank/DDBJ databases">
        <title>Genome sequence of Kobresia littledalei, the first chromosome-level genome in the family Cyperaceae.</title>
        <authorList>
            <person name="Qu G."/>
        </authorList>
    </citation>
    <scope>NUCLEOTIDE SEQUENCE</scope>
    <source>
        <strain evidence="8">C.B.Clarke</strain>
        <tissue evidence="8">Leaf</tissue>
    </source>
</reference>
<accession>A0A833VKG3</accession>
<keyword evidence="8" id="KW-0808">Transferase</keyword>
<comment type="subcellular location">
    <subcellularLocation>
        <location evidence="1">Golgi apparatus membrane</location>
        <topology evidence="1">Single-pass type II membrane protein</topology>
    </subcellularLocation>
</comment>
<comment type="caution">
    <text evidence="8">The sequence shown here is derived from an EMBL/GenBank/DDBJ whole genome shotgun (WGS) entry which is preliminary data.</text>
</comment>
<evidence type="ECO:0000259" key="7">
    <source>
        <dbReference type="Pfam" id="PF03016"/>
    </source>
</evidence>
<keyword evidence="9" id="KW-1185">Reference proteome</keyword>
<protein>
    <submittedName>
        <fullName evidence="8">Xyloglucan galactosyltransferase KATAMARI1-like protein</fullName>
    </submittedName>
</protein>
<gene>
    <name evidence="8" type="ORF">FCM35_KLT05346</name>
</gene>
<dbReference type="InterPro" id="IPR040911">
    <property type="entry name" value="Exostosin_GT47"/>
</dbReference>
<evidence type="ECO:0000313" key="8">
    <source>
        <dbReference type="EMBL" id="KAF3330015.1"/>
    </source>
</evidence>
<evidence type="ECO:0000256" key="2">
    <source>
        <dbReference type="ARBA" id="ARBA00010271"/>
    </source>
</evidence>
<dbReference type="OrthoDB" id="1924787at2759"/>
<proteinExistence type="inferred from homology"/>
<dbReference type="InterPro" id="IPR004263">
    <property type="entry name" value="Exostosin"/>
</dbReference>
<feature type="domain" description="Exostosin GT47" evidence="7">
    <location>
        <begin position="68"/>
        <end position="400"/>
    </location>
</feature>
<feature type="transmembrane region" description="Helical" evidence="6">
    <location>
        <begin position="7"/>
        <end position="26"/>
    </location>
</feature>
<keyword evidence="6" id="KW-0812">Transmembrane</keyword>
<comment type="similarity">
    <text evidence="2">Belongs to the glycosyltransferase 47 family.</text>
</comment>
<evidence type="ECO:0000256" key="1">
    <source>
        <dbReference type="ARBA" id="ARBA00004323"/>
    </source>
</evidence>
<dbReference type="EMBL" id="SWLB01000014">
    <property type="protein sequence ID" value="KAF3330015.1"/>
    <property type="molecule type" value="Genomic_DNA"/>
</dbReference>